<feature type="domain" description="Barstar (barnase inhibitor)" evidence="2">
    <location>
        <begin position="167"/>
        <end position="233"/>
    </location>
</feature>
<sequence>MKYRYSLFDSDNELLIAYCNKIDGLDGNVVEIDEEQYHKIVFFDIEFCDEYKEYLQKNKMKFASIIEINMYDNNMEIIARFTFGNDIKIRHTEVDKLKSHTDFKLIGNLGGMASENELCLWEKWISSYPKGKNEWVTLDANGRSDWLRMLRIAYCCGYNKVEENTKKVFYLDGINITTYESFFIAFAEALNGPGTYFGSCLGGLDDCLCGGFGITTPFKVIWNNSSVAVKYLNENEWKRHKLYLIERYKRELDYVAVEDMEEYDSDFNIFYGIIDTLLSHGIEVVLNP</sequence>
<accession>A0ABY8EJD5</accession>
<evidence type="ECO:0000313" key="3">
    <source>
        <dbReference type="EMBL" id="WFD11899.1"/>
    </source>
</evidence>
<dbReference type="InterPro" id="IPR000468">
    <property type="entry name" value="Barstar"/>
</dbReference>
<gene>
    <name evidence="3" type="ORF">P4S50_07430</name>
</gene>
<proteinExistence type="inferred from homology"/>
<comment type="similarity">
    <text evidence="1">Belongs to the barstar family.</text>
</comment>
<dbReference type="SUPFAM" id="SSF52038">
    <property type="entry name" value="Barstar-related"/>
    <property type="match status" value="1"/>
</dbReference>
<dbReference type="InterPro" id="IPR035905">
    <property type="entry name" value="Barstar-like_sf"/>
</dbReference>
<dbReference type="RefSeq" id="WP_277734116.1">
    <property type="nucleotide sequence ID" value="NZ_CP120733.1"/>
</dbReference>
<protein>
    <submittedName>
        <fullName evidence="3">Barstar family protein</fullName>
    </submittedName>
</protein>
<dbReference type="Pfam" id="PF01337">
    <property type="entry name" value="Barstar"/>
    <property type="match status" value="1"/>
</dbReference>
<reference evidence="3 4" key="1">
    <citation type="submission" date="2023-03" db="EMBL/GenBank/DDBJ databases">
        <title>Complete genome sequence of Tepidibacter sp. SWIR-1, isolated from a deep-sea hydrothermal vent.</title>
        <authorList>
            <person name="Li X."/>
        </authorList>
    </citation>
    <scope>NUCLEOTIDE SEQUENCE [LARGE SCALE GENOMIC DNA]</scope>
    <source>
        <strain evidence="3 4">SWIR-1</strain>
    </source>
</reference>
<evidence type="ECO:0000256" key="1">
    <source>
        <dbReference type="ARBA" id="ARBA00006845"/>
    </source>
</evidence>
<evidence type="ECO:0000259" key="2">
    <source>
        <dbReference type="Pfam" id="PF01337"/>
    </source>
</evidence>
<dbReference type="EMBL" id="CP120733">
    <property type="protein sequence ID" value="WFD11899.1"/>
    <property type="molecule type" value="Genomic_DNA"/>
</dbReference>
<name>A0ABY8EJD5_9FIRM</name>
<dbReference type="Gene3D" id="3.30.370.10">
    <property type="entry name" value="Barstar-like"/>
    <property type="match status" value="1"/>
</dbReference>
<dbReference type="Proteomes" id="UP001222800">
    <property type="component" value="Chromosome"/>
</dbReference>
<organism evidence="3 4">
    <name type="scientific">Tepidibacter hydrothermalis</name>
    <dbReference type="NCBI Taxonomy" id="3036126"/>
    <lineage>
        <taxon>Bacteria</taxon>
        <taxon>Bacillati</taxon>
        <taxon>Bacillota</taxon>
        <taxon>Clostridia</taxon>
        <taxon>Peptostreptococcales</taxon>
        <taxon>Peptostreptococcaceae</taxon>
        <taxon>Tepidibacter</taxon>
    </lineage>
</organism>
<evidence type="ECO:0000313" key="4">
    <source>
        <dbReference type="Proteomes" id="UP001222800"/>
    </source>
</evidence>
<keyword evidence="4" id="KW-1185">Reference proteome</keyword>